<dbReference type="AlphaFoldDB" id="A0A544TV31"/>
<dbReference type="InterPro" id="IPR014757">
    <property type="entry name" value="Tscrpt_reg_IclR_C"/>
</dbReference>
<dbReference type="InterPro" id="IPR036388">
    <property type="entry name" value="WH-like_DNA-bd_sf"/>
</dbReference>
<sequence length="245" mass="26949">MQSITRAMTVAKVLAANAAEHGVSISDLSKQCELPLSTMHRLLQAMMKQGMVEQDEGTKTYRLGTIWLEYGLQVYDTMDYVNKIRPVLEKLMREVDESVYLSKPVGLEALVVERIDSENNPIRIVDQLGMRIPMNIGAANKAMLAAMPREKATAILKELLSEEQVLEMQTLLQQIKKQGYATSHAEKTEGTSSVAVAVVNGFGDVIGAISIGFVSFNLTDNRLEFLINKVLEAGNTISEKLGSST</sequence>
<keyword evidence="7" id="KW-1185">Reference proteome</keyword>
<dbReference type="Pfam" id="PF01614">
    <property type="entry name" value="IclR_C"/>
    <property type="match status" value="1"/>
</dbReference>
<proteinExistence type="predicted"/>
<dbReference type="RefSeq" id="WP_142641191.1">
    <property type="nucleotide sequence ID" value="NZ_VDGI01000002.1"/>
</dbReference>
<dbReference type="PROSITE" id="PS51078">
    <property type="entry name" value="ICLR_ED"/>
    <property type="match status" value="1"/>
</dbReference>
<dbReference type="Pfam" id="PF09339">
    <property type="entry name" value="HTH_IclR"/>
    <property type="match status" value="1"/>
</dbReference>
<keyword evidence="2" id="KW-0238">DNA-binding</keyword>
<evidence type="ECO:0000259" key="4">
    <source>
        <dbReference type="PROSITE" id="PS51077"/>
    </source>
</evidence>
<dbReference type="PANTHER" id="PTHR30136:SF24">
    <property type="entry name" value="HTH-TYPE TRANSCRIPTIONAL REPRESSOR ALLR"/>
    <property type="match status" value="1"/>
</dbReference>
<reference evidence="6 7" key="1">
    <citation type="submission" date="2019-06" db="EMBL/GenBank/DDBJ databases">
        <title>Psychrobacillus vulpis sp. nov., a new species isolated from feces of a red fox that inhabits in The Tablas de Daimiel Natural Park, Albacete, Spain.</title>
        <authorList>
            <person name="Rodriguez M."/>
            <person name="Reina J.C."/>
            <person name="Bejar V."/>
            <person name="Llamas I."/>
        </authorList>
    </citation>
    <scope>NUCLEOTIDE SEQUENCE [LARGE SCALE GENOMIC DNA]</scope>
    <source>
        <strain evidence="6 7">Z8</strain>
    </source>
</reference>
<evidence type="ECO:0000256" key="2">
    <source>
        <dbReference type="ARBA" id="ARBA00023125"/>
    </source>
</evidence>
<evidence type="ECO:0000313" key="6">
    <source>
        <dbReference type="EMBL" id="TQR21299.1"/>
    </source>
</evidence>
<evidence type="ECO:0000256" key="1">
    <source>
        <dbReference type="ARBA" id="ARBA00023015"/>
    </source>
</evidence>
<feature type="domain" description="IclR-ED" evidence="5">
    <location>
        <begin position="66"/>
        <end position="243"/>
    </location>
</feature>
<dbReference type="GO" id="GO:0045892">
    <property type="term" value="P:negative regulation of DNA-templated transcription"/>
    <property type="evidence" value="ECO:0007669"/>
    <property type="project" value="TreeGrafter"/>
</dbReference>
<dbReference type="Gene3D" id="3.30.450.40">
    <property type="match status" value="1"/>
</dbReference>
<dbReference type="InterPro" id="IPR005471">
    <property type="entry name" value="Tscrpt_reg_IclR_N"/>
</dbReference>
<organism evidence="6 7">
    <name type="scientific">Psychrobacillus vulpis</name>
    <dbReference type="NCBI Taxonomy" id="2325572"/>
    <lineage>
        <taxon>Bacteria</taxon>
        <taxon>Bacillati</taxon>
        <taxon>Bacillota</taxon>
        <taxon>Bacilli</taxon>
        <taxon>Bacillales</taxon>
        <taxon>Bacillaceae</taxon>
        <taxon>Psychrobacillus</taxon>
    </lineage>
</organism>
<dbReference type="GO" id="GO:0003700">
    <property type="term" value="F:DNA-binding transcription factor activity"/>
    <property type="evidence" value="ECO:0007669"/>
    <property type="project" value="TreeGrafter"/>
</dbReference>
<dbReference type="EMBL" id="VDGI01000002">
    <property type="protein sequence ID" value="TQR21299.1"/>
    <property type="molecule type" value="Genomic_DNA"/>
</dbReference>
<name>A0A544TV31_9BACI</name>
<dbReference type="Proteomes" id="UP000316626">
    <property type="component" value="Unassembled WGS sequence"/>
</dbReference>
<evidence type="ECO:0000256" key="3">
    <source>
        <dbReference type="ARBA" id="ARBA00023163"/>
    </source>
</evidence>
<keyword evidence="3" id="KW-0804">Transcription</keyword>
<dbReference type="OrthoDB" id="9791752at2"/>
<accession>A0A544TV31</accession>
<dbReference type="PANTHER" id="PTHR30136">
    <property type="entry name" value="HELIX-TURN-HELIX TRANSCRIPTIONAL REGULATOR, ICLR FAMILY"/>
    <property type="match status" value="1"/>
</dbReference>
<dbReference type="GO" id="GO:0003677">
    <property type="term" value="F:DNA binding"/>
    <property type="evidence" value="ECO:0007669"/>
    <property type="project" value="UniProtKB-KW"/>
</dbReference>
<dbReference type="InterPro" id="IPR050707">
    <property type="entry name" value="HTH_MetabolicPath_Reg"/>
</dbReference>
<protein>
    <submittedName>
        <fullName evidence="6">IclR family transcriptional regulator</fullName>
    </submittedName>
</protein>
<feature type="domain" description="HTH iclR-type" evidence="4">
    <location>
        <begin position="1"/>
        <end position="65"/>
    </location>
</feature>
<dbReference type="PROSITE" id="PS51077">
    <property type="entry name" value="HTH_ICLR"/>
    <property type="match status" value="1"/>
</dbReference>
<gene>
    <name evidence="6" type="ORF">FG384_03595</name>
</gene>
<keyword evidence="1" id="KW-0805">Transcription regulation</keyword>
<dbReference type="InterPro" id="IPR036390">
    <property type="entry name" value="WH_DNA-bd_sf"/>
</dbReference>
<evidence type="ECO:0000259" key="5">
    <source>
        <dbReference type="PROSITE" id="PS51078"/>
    </source>
</evidence>
<dbReference type="SUPFAM" id="SSF46785">
    <property type="entry name" value="Winged helix' DNA-binding domain"/>
    <property type="match status" value="1"/>
</dbReference>
<dbReference type="SMART" id="SM00346">
    <property type="entry name" value="HTH_ICLR"/>
    <property type="match status" value="1"/>
</dbReference>
<evidence type="ECO:0000313" key="7">
    <source>
        <dbReference type="Proteomes" id="UP000316626"/>
    </source>
</evidence>
<dbReference type="InterPro" id="IPR029016">
    <property type="entry name" value="GAF-like_dom_sf"/>
</dbReference>
<dbReference type="SUPFAM" id="SSF55781">
    <property type="entry name" value="GAF domain-like"/>
    <property type="match status" value="1"/>
</dbReference>
<comment type="caution">
    <text evidence="6">The sequence shown here is derived from an EMBL/GenBank/DDBJ whole genome shotgun (WGS) entry which is preliminary data.</text>
</comment>
<dbReference type="Gene3D" id="1.10.10.10">
    <property type="entry name" value="Winged helix-like DNA-binding domain superfamily/Winged helix DNA-binding domain"/>
    <property type="match status" value="1"/>
</dbReference>